<dbReference type="InterPro" id="IPR022642">
    <property type="entry name" value="CheR_C"/>
</dbReference>
<dbReference type="Pfam" id="PF01739">
    <property type="entry name" value="CheR"/>
    <property type="match status" value="1"/>
</dbReference>
<dbReference type="InterPro" id="IPR029063">
    <property type="entry name" value="SAM-dependent_MTases_sf"/>
</dbReference>
<dbReference type="EMBL" id="VSLA01000026">
    <property type="protein sequence ID" value="TYC84235.1"/>
    <property type="molecule type" value="Genomic_DNA"/>
</dbReference>
<dbReference type="PROSITE" id="PS50123">
    <property type="entry name" value="CHER"/>
    <property type="match status" value="1"/>
</dbReference>
<dbReference type="GO" id="GO:0032259">
    <property type="term" value="P:methylation"/>
    <property type="evidence" value="ECO:0007669"/>
    <property type="project" value="UniProtKB-KW"/>
</dbReference>
<feature type="domain" description="CheR-type methyltransferase" evidence="1">
    <location>
        <begin position="23"/>
        <end position="277"/>
    </location>
</feature>
<protein>
    <submittedName>
        <fullName evidence="2">Protein-glutamate O-methyltransferase CheR</fullName>
    </submittedName>
</protein>
<reference evidence="2 3" key="1">
    <citation type="submission" date="2019-08" db="EMBL/GenBank/DDBJ databases">
        <title>Isolation and enrichment of carboxydotrophic bacteria from anaerobic sludge for the production of bio-based chemicals from syngas.</title>
        <authorList>
            <person name="Antares A.L."/>
            <person name="Moreira J."/>
            <person name="Diender M."/>
            <person name="Parshina S.N."/>
            <person name="Stams A.J.M."/>
            <person name="Alves M."/>
            <person name="Alves J.I."/>
            <person name="Sousa D.Z."/>
        </authorList>
    </citation>
    <scope>NUCLEOTIDE SEQUENCE [LARGE SCALE GENOMIC DNA]</scope>
    <source>
        <strain evidence="2 3">JM</strain>
    </source>
</reference>
<dbReference type="InterPro" id="IPR050903">
    <property type="entry name" value="Bact_Chemotaxis_MeTrfase"/>
</dbReference>
<dbReference type="PANTHER" id="PTHR24422">
    <property type="entry name" value="CHEMOTAXIS PROTEIN METHYLTRANSFERASE"/>
    <property type="match status" value="1"/>
</dbReference>
<dbReference type="CDD" id="cd02440">
    <property type="entry name" value="AdoMet_MTases"/>
    <property type="match status" value="1"/>
</dbReference>
<dbReference type="AlphaFoldDB" id="A0A5D0WIX8"/>
<dbReference type="PANTHER" id="PTHR24422:SF10">
    <property type="entry name" value="CHEMOTAXIS PROTEIN METHYLTRANSFERASE 2"/>
    <property type="match status" value="1"/>
</dbReference>
<dbReference type="Proteomes" id="UP000322619">
    <property type="component" value="Unassembled WGS sequence"/>
</dbReference>
<gene>
    <name evidence="2" type="ORF">FXB42_12960</name>
</gene>
<evidence type="ECO:0000259" key="1">
    <source>
        <dbReference type="PROSITE" id="PS50123"/>
    </source>
</evidence>
<proteinExistence type="predicted"/>
<name>A0A5D0WIX8_9FIRM</name>
<keyword evidence="2" id="KW-0808">Transferase</keyword>
<organism evidence="2 3">
    <name type="scientific">Acetobacterium wieringae</name>
    <dbReference type="NCBI Taxonomy" id="52694"/>
    <lineage>
        <taxon>Bacteria</taxon>
        <taxon>Bacillati</taxon>
        <taxon>Bacillota</taxon>
        <taxon>Clostridia</taxon>
        <taxon>Eubacteriales</taxon>
        <taxon>Eubacteriaceae</taxon>
        <taxon>Acetobacterium</taxon>
    </lineage>
</organism>
<comment type="caution">
    <text evidence="2">The sequence shown here is derived from an EMBL/GenBank/DDBJ whole genome shotgun (WGS) entry which is preliminary data.</text>
</comment>
<accession>A0A5D0WIX8</accession>
<dbReference type="Gene3D" id="3.40.50.150">
    <property type="entry name" value="Vaccinia Virus protein VP39"/>
    <property type="match status" value="1"/>
</dbReference>
<dbReference type="RefSeq" id="WP_148638138.1">
    <property type="nucleotide sequence ID" value="NZ_JAYFRG010000025.1"/>
</dbReference>
<dbReference type="GO" id="GO:0008757">
    <property type="term" value="F:S-adenosylmethionine-dependent methyltransferase activity"/>
    <property type="evidence" value="ECO:0007669"/>
    <property type="project" value="InterPro"/>
</dbReference>
<dbReference type="PRINTS" id="PR00996">
    <property type="entry name" value="CHERMTFRASE"/>
</dbReference>
<evidence type="ECO:0000313" key="3">
    <source>
        <dbReference type="Proteomes" id="UP000322619"/>
    </source>
</evidence>
<sequence length="277" mass="31564">MGTQANKTIFELIRIMKEIYKKDLTIYDDAFLIKSLERRMAGIKLSAAEYPLYLQQNRLEADLLMASFQITYSQFFRNALTFAVLEKLILPQLFSQKPENGEIRVWSAGCSTGQEAYSIGILLEEGIKSVSKPRRFRIFATDLSSEALSVARTGLYDGDDIANIRMKQLKNYFEKQGDAYAIGSELKEKIDFSEYDLLDSHSSNPPDSIFGDFDIIFCCNLLFYYSTDVRRSIIRKLKRSLAKGGYLVTGEAESIFMAKDQDLKMLSSSVPIFQISR</sequence>
<evidence type="ECO:0000313" key="2">
    <source>
        <dbReference type="EMBL" id="TYC84235.1"/>
    </source>
</evidence>
<keyword evidence="2" id="KW-0489">Methyltransferase</keyword>
<dbReference type="InterPro" id="IPR000780">
    <property type="entry name" value="CheR_MeTrfase"/>
</dbReference>
<dbReference type="SUPFAM" id="SSF53335">
    <property type="entry name" value="S-adenosyl-L-methionine-dependent methyltransferases"/>
    <property type="match status" value="1"/>
</dbReference>
<dbReference type="SMART" id="SM00138">
    <property type="entry name" value="MeTrc"/>
    <property type="match status" value="1"/>
</dbReference>